<protein>
    <recommendedName>
        <fullName evidence="9">L,D-TPase catalytic domain-containing protein</fullName>
    </recommendedName>
</protein>
<dbReference type="SUPFAM" id="SSF141523">
    <property type="entry name" value="L,D-transpeptidase catalytic domain-like"/>
    <property type="match status" value="1"/>
</dbReference>
<evidence type="ECO:0000256" key="3">
    <source>
        <dbReference type="ARBA" id="ARBA00022679"/>
    </source>
</evidence>
<evidence type="ECO:0000256" key="6">
    <source>
        <dbReference type="ARBA" id="ARBA00022984"/>
    </source>
</evidence>
<dbReference type="PROSITE" id="PS52029">
    <property type="entry name" value="LD_TPASE"/>
    <property type="match status" value="1"/>
</dbReference>
<evidence type="ECO:0000313" key="11">
    <source>
        <dbReference type="Proteomes" id="UP000239549"/>
    </source>
</evidence>
<dbReference type="PANTHER" id="PTHR30582:SF4">
    <property type="entry name" value="L,D-TRANSPEPTIDASE YQJB-RELATED"/>
    <property type="match status" value="1"/>
</dbReference>
<evidence type="ECO:0000256" key="8">
    <source>
        <dbReference type="PROSITE-ProRule" id="PRU01373"/>
    </source>
</evidence>
<dbReference type="EMBL" id="BFAV01000042">
    <property type="protein sequence ID" value="GBF32585.1"/>
    <property type="molecule type" value="Genomic_DNA"/>
</dbReference>
<dbReference type="UniPathway" id="UPA00219"/>
<keyword evidence="4" id="KW-0378">Hydrolase</keyword>
<proteinExistence type="inferred from homology"/>
<dbReference type="GO" id="GO:0071555">
    <property type="term" value="P:cell wall organization"/>
    <property type="evidence" value="ECO:0007669"/>
    <property type="project" value="UniProtKB-UniRule"/>
</dbReference>
<dbReference type="RefSeq" id="WP_104371087.1">
    <property type="nucleotide sequence ID" value="NZ_BFAV01000042.1"/>
</dbReference>
<keyword evidence="7 8" id="KW-0961">Cell wall biogenesis/degradation</keyword>
<evidence type="ECO:0000256" key="7">
    <source>
        <dbReference type="ARBA" id="ARBA00023316"/>
    </source>
</evidence>
<dbReference type="PANTHER" id="PTHR30582">
    <property type="entry name" value="L,D-TRANSPEPTIDASE"/>
    <property type="match status" value="1"/>
</dbReference>
<feature type="active site" description="Nucleophile" evidence="8">
    <location>
        <position position="125"/>
    </location>
</feature>
<dbReference type="GO" id="GO:0005576">
    <property type="term" value="C:extracellular region"/>
    <property type="evidence" value="ECO:0007669"/>
    <property type="project" value="TreeGrafter"/>
</dbReference>
<reference evidence="11" key="1">
    <citation type="submission" date="2018-02" db="EMBL/GenBank/DDBJ databases">
        <title>Genome sequence of Desulfocucumis palustris strain NAW-5.</title>
        <authorList>
            <person name="Watanabe M."/>
            <person name="Kojima H."/>
            <person name="Fukui M."/>
        </authorList>
    </citation>
    <scope>NUCLEOTIDE SEQUENCE [LARGE SCALE GENOMIC DNA]</scope>
    <source>
        <strain evidence="11">NAW-5</strain>
    </source>
</reference>
<dbReference type="AlphaFoldDB" id="A0A2L2X8S4"/>
<feature type="domain" description="L,D-TPase catalytic" evidence="9">
    <location>
        <begin position="27"/>
        <end position="149"/>
    </location>
</feature>
<dbReference type="GO" id="GO:0018104">
    <property type="term" value="P:peptidoglycan-protein cross-linking"/>
    <property type="evidence" value="ECO:0007669"/>
    <property type="project" value="TreeGrafter"/>
</dbReference>
<comment type="pathway">
    <text evidence="1 8">Cell wall biogenesis; peptidoglycan biosynthesis.</text>
</comment>
<comment type="caution">
    <text evidence="10">The sequence shown here is derived from an EMBL/GenBank/DDBJ whole genome shotgun (WGS) entry which is preliminary data.</text>
</comment>
<dbReference type="GO" id="GO:0008360">
    <property type="term" value="P:regulation of cell shape"/>
    <property type="evidence" value="ECO:0007669"/>
    <property type="project" value="UniProtKB-UniRule"/>
</dbReference>
<evidence type="ECO:0000256" key="1">
    <source>
        <dbReference type="ARBA" id="ARBA00004752"/>
    </source>
</evidence>
<evidence type="ECO:0000256" key="4">
    <source>
        <dbReference type="ARBA" id="ARBA00022801"/>
    </source>
</evidence>
<keyword evidence="5 8" id="KW-0133">Cell shape</keyword>
<dbReference type="InterPro" id="IPR038063">
    <property type="entry name" value="Transpep_catalytic_dom"/>
</dbReference>
<evidence type="ECO:0000313" key="10">
    <source>
        <dbReference type="EMBL" id="GBF32585.1"/>
    </source>
</evidence>
<dbReference type="CDD" id="cd16913">
    <property type="entry name" value="YkuD_like"/>
    <property type="match status" value="1"/>
</dbReference>
<gene>
    <name evidence="10" type="ORF">DCCM_0781</name>
</gene>
<dbReference type="InterPro" id="IPR005490">
    <property type="entry name" value="LD_TPept_cat_dom"/>
</dbReference>
<dbReference type="OrthoDB" id="9787225at2"/>
<dbReference type="GO" id="GO:0071972">
    <property type="term" value="F:peptidoglycan L,D-transpeptidase activity"/>
    <property type="evidence" value="ECO:0007669"/>
    <property type="project" value="TreeGrafter"/>
</dbReference>
<sequence>MPGQRLLIAVIGLLVIFCYIPGAAAGYKIVIDKSTNQLKLYNDERVVKTFPVATGKNPSLTPEGKFTIASKIVNPYYSKLRIPGGSPQNPLGIRWLGLNLGGGGQYGIHGTNNPSSIGKYASAGCIRMNNKDVVWLYDTVPLGTPVEIYRSGEKKNTAEKQKTPEFRIDPELPGDLKTALKNGMIVPEQWGAGAGK</sequence>
<dbReference type="FunFam" id="2.40.440.10:FF:000003">
    <property type="entry name" value="L,D-transpeptidase YciB"/>
    <property type="match status" value="1"/>
</dbReference>
<comment type="similarity">
    <text evidence="2">Belongs to the YkuD family.</text>
</comment>
<evidence type="ECO:0000256" key="5">
    <source>
        <dbReference type="ARBA" id="ARBA00022960"/>
    </source>
</evidence>
<accession>A0A2L2X8S4</accession>
<keyword evidence="3" id="KW-0808">Transferase</keyword>
<dbReference type="Proteomes" id="UP000239549">
    <property type="component" value="Unassembled WGS sequence"/>
</dbReference>
<dbReference type="InterPro" id="IPR050979">
    <property type="entry name" value="LD-transpeptidase"/>
</dbReference>
<dbReference type="Pfam" id="PF03734">
    <property type="entry name" value="YkuD"/>
    <property type="match status" value="1"/>
</dbReference>
<evidence type="ECO:0000259" key="9">
    <source>
        <dbReference type="PROSITE" id="PS52029"/>
    </source>
</evidence>
<evidence type="ECO:0000256" key="2">
    <source>
        <dbReference type="ARBA" id="ARBA00005992"/>
    </source>
</evidence>
<dbReference type="Gene3D" id="2.40.440.10">
    <property type="entry name" value="L,D-transpeptidase catalytic domain-like"/>
    <property type="match status" value="1"/>
</dbReference>
<keyword evidence="6 8" id="KW-0573">Peptidoglycan synthesis</keyword>
<dbReference type="GO" id="GO:0016740">
    <property type="term" value="F:transferase activity"/>
    <property type="evidence" value="ECO:0007669"/>
    <property type="project" value="UniProtKB-KW"/>
</dbReference>
<name>A0A2L2X8S4_9FIRM</name>
<keyword evidence="11" id="KW-1185">Reference proteome</keyword>
<feature type="active site" description="Proton donor/acceptor" evidence="8">
    <location>
        <position position="109"/>
    </location>
</feature>
<organism evidence="10 11">
    <name type="scientific">Desulfocucumis palustris</name>
    <dbReference type="NCBI Taxonomy" id="1898651"/>
    <lineage>
        <taxon>Bacteria</taxon>
        <taxon>Bacillati</taxon>
        <taxon>Bacillota</taxon>
        <taxon>Clostridia</taxon>
        <taxon>Eubacteriales</taxon>
        <taxon>Desulfocucumaceae</taxon>
        <taxon>Desulfocucumis</taxon>
    </lineage>
</organism>